<evidence type="ECO:0000313" key="10">
    <source>
        <dbReference type="Proteomes" id="UP001293718"/>
    </source>
</evidence>
<sequence length="251" mass="26592">MLPSVISDPGFYAVAIPAVVLMGLAKSGFGAGFGALAVPLMALAVPVPQAAAIMLPLLAVMDALGLAVFLREFDRKLIRLLLPAGLLGTVLGTLLFNLLSAKVVAGMVGGITLAFLAIRWFFPPRADAPPPPRWLGFALGVTSGFTSFVAHAGGPPAAFYLLPLRLTPVQFTATTAVFFTAVNTSKWIPYAWLGLIDLRNLATSLVLMPLAPVGVWVGVHVVRRISQRVFYGLFSLGMLLTGVKLVWDAVR</sequence>
<organism evidence="9 10">
    <name type="scientific">Azohydromonas lata</name>
    <dbReference type="NCBI Taxonomy" id="45677"/>
    <lineage>
        <taxon>Bacteria</taxon>
        <taxon>Pseudomonadati</taxon>
        <taxon>Pseudomonadota</taxon>
        <taxon>Betaproteobacteria</taxon>
        <taxon>Burkholderiales</taxon>
        <taxon>Sphaerotilaceae</taxon>
        <taxon>Azohydromonas</taxon>
    </lineage>
</organism>
<dbReference type="RefSeq" id="WP_066339147.1">
    <property type="nucleotide sequence ID" value="NZ_JAXOJX010000044.1"/>
</dbReference>
<name>A0ABU5IKK0_9BURK</name>
<proteinExistence type="inferred from homology"/>
<feature type="transmembrane region" description="Helical" evidence="8">
    <location>
        <begin position="229"/>
        <end position="247"/>
    </location>
</feature>
<keyword evidence="4 8" id="KW-1003">Cell membrane</keyword>
<dbReference type="EMBL" id="JAXOJX010000044">
    <property type="protein sequence ID" value="MDZ5459428.1"/>
    <property type="molecule type" value="Genomic_DNA"/>
</dbReference>
<comment type="subcellular location">
    <subcellularLocation>
        <location evidence="1 8">Cell membrane</location>
        <topology evidence="1 8">Multi-pass membrane protein</topology>
    </subcellularLocation>
</comment>
<dbReference type="InterPro" id="IPR052017">
    <property type="entry name" value="TSUP"/>
</dbReference>
<keyword evidence="5 8" id="KW-0812">Transmembrane</keyword>
<feature type="transmembrane region" description="Helical" evidence="8">
    <location>
        <begin position="77"/>
        <end position="97"/>
    </location>
</feature>
<evidence type="ECO:0000256" key="2">
    <source>
        <dbReference type="ARBA" id="ARBA00009142"/>
    </source>
</evidence>
<evidence type="ECO:0000313" key="9">
    <source>
        <dbReference type="EMBL" id="MDZ5459428.1"/>
    </source>
</evidence>
<feature type="transmembrane region" description="Helical" evidence="8">
    <location>
        <begin position="12"/>
        <end position="38"/>
    </location>
</feature>
<feature type="transmembrane region" description="Helical" evidence="8">
    <location>
        <begin position="103"/>
        <end position="122"/>
    </location>
</feature>
<keyword evidence="10" id="KW-1185">Reference proteome</keyword>
<evidence type="ECO:0000256" key="1">
    <source>
        <dbReference type="ARBA" id="ARBA00004651"/>
    </source>
</evidence>
<evidence type="ECO:0000256" key="5">
    <source>
        <dbReference type="ARBA" id="ARBA00022692"/>
    </source>
</evidence>
<comment type="similarity">
    <text evidence="2 8">Belongs to the 4-toluene sulfonate uptake permease (TSUP) (TC 2.A.102) family.</text>
</comment>
<accession>A0ABU5IKK0</accession>
<keyword evidence="3" id="KW-0813">Transport</keyword>
<feature type="transmembrane region" description="Helical" evidence="8">
    <location>
        <begin position="50"/>
        <end position="70"/>
    </location>
</feature>
<keyword evidence="6 8" id="KW-1133">Transmembrane helix</keyword>
<evidence type="ECO:0000256" key="7">
    <source>
        <dbReference type="ARBA" id="ARBA00023136"/>
    </source>
</evidence>
<comment type="caution">
    <text evidence="9">The sequence shown here is derived from an EMBL/GenBank/DDBJ whole genome shotgun (WGS) entry which is preliminary data.</text>
</comment>
<dbReference type="InterPro" id="IPR002781">
    <property type="entry name" value="TM_pro_TauE-like"/>
</dbReference>
<dbReference type="PANTHER" id="PTHR30269">
    <property type="entry name" value="TRANSMEMBRANE PROTEIN YFCA"/>
    <property type="match status" value="1"/>
</dbReference>
<reference evidence="9 10" key="1">
    <citation type="submission" date="2023-11" db="EMBL/GenBank/DDBJ databases">
        <title>Draft genome of Azohydromonas lata strain H1 (DSM1123), a polyhydroxyalkanoate producer.</title>
        <authorList>
            <person name="Traversa D."/>
            <person name="D'Addabbo P."/>
            <person name="Pazzani C."/>
            <person name="Manzari C."/>
            <person name="Chiara M."/>
            <person name="Scrascia M."/>
        </authorList>
    </citation>
    <scope>NUCLEOTIDE SEQUENCE [LARGE SCALE GENOMIC DNA]</scope>
    <source>
        <strain evidence="9 10">H1</strain>
    </source>
</reference>
<dbReference type="Pfam" id="PF01925">
    <property type="entry name" value="TauE"/>
    <property type="match status" value="1"/>
</dbReference>
<feature type="transmembrane region" description="Helical" evidence="8">
    <location>
        <begin position="134"/>
        <end position="154"/>
    </location>
</feature>
<dbReference type="PANTHER" id="PTHR30269:SF37">
    <property type="entry name" value="MEMBRANE TRANSPORTER PROTEIN"/>
    <property type="match status" value="1"/>
</dbReference>
<evidence type="ECO:0000256" key="6">
    <source>
        <dbReference type="ARBA" id="ARBA00022989"/>
    </source>
</evidence>
<evidence type="ECO:0000256" key="4">
    <source>
        <dbReference type="ARBA" id="ARBA00022475"/>
    </source>
</evidence>
<feature type="transmembrane region" description="Helical" evidence="8">
    <location>
        <begin position="201"/>
        <end position="222"/>
    </location>
</feature>
<evidence type="ECO:0000256" key="8">
    <source>
        <dbReference type="RuleBase" id="RU363041"/>
    </source>
</evidence>
<dbReference type="Proteomes" id="UP001293718">
    <property type="component" value="Unassembled WGS sequence"/>
</dbReference>
<evidence type="ECO:0000256" key="3">
    <source>
        <dbReference type="ARBA" id="ARBA00022448"/>
    </source>
</evidence>
<protein>
    <recommendedName>
        <fullName evidence="8">Probable membrane transporter protein</fullName>
    </recommendedName>
</protein>
<gene>
    <name evidence="9" type="ORF">SM757_22875</name>
</gene>
<keyword evidence="7 8" id="KW-0472">Membrane</keyword>